<dbReference type="PROSITE" id="PS00079">
    <property type="entry name" value="MULTICOPPER_OXIDASE1"/>
    <property type="match status" value="1"/>
</dbReference>
<feature type="region of interest" description="Disordered" evidence="9">
    <location>
        <begin position="629"/>
        <end position="659"/>
    </location>
</feature>
<organism evidence="14 15">
    <name type="scientific">Pseudomicrostroma glucosiphilum</name>
    <dbReference type="NCBI Taxonomy" id="1684307"/>
    <lineage>
        <taxon>Eukaryota</taxon>
        <taxon>Fungi</taxon>
        <taxon>Dikarya</taxon>
        <taxon>Basidiomycota</taxon>
        <taxon>Ustilaginomycotina</taxon>
        <taxon>Exobasidiomycetes</taxon>
        <taxon>Microstromatales</taxon>
        <taxon>Microstromatales incertae sedis</taxon>
        <taxon>Pseudomicrostroma</taxon>
    </lineage>
</organism>
<dbReference type="GeneID" id="37016129"/>
<comment type="similarity">
    <text evidence="3">Belongs to the multicopper oxidase family.</text>
</comment>
<proteinExistence type="inferred from homology"/>
<dbReference type="GO" id="GO:0052716">
    <property type="term" value="F:hydroquinone:oxygen oxidoreductase activity"/>
    <property type="evidence" value="ECO:0007669"/>
    <property type="project" value="UniProtKB-EC"/>
</dbReference>
<keyword evidence="10" id="KW-0732">Signal</keyword>
<evidence type="ECO:0000259" key="13">
    <source>
        <dbReference type="Pfam" id="PF07732"/>
    </source>
</evidence>
<dbReference type="EMBL" id="KZ819330">
    <property type="protein sequence ID" value="PWN19622.1"/>
    <property type="molecule type" value="Genomic_DNA"/>
</dbReference>
<feature type="domain" description="Plastocyanin-like" evidence="11">
    <location>
        <begin position="195"/>
        <end position="309"/>
    </location>
</feature>
<dbReference type="Gene3D" id="2.60.40.420">
    <property type="entry name" value="Cupredoxins - blue copper proteins"/>
    <property type="match status" value="3"/>
</dbReference>
<protein>
    <recommendedName>
        <fullName evidence="4">laccase</fullName>
        <ecNumber evidence="4">1.10.3.2</ecNumber>
    </recommendedName>
</protein>
<evidence type="ECO:0000313" key="15">
    <source>
        <dbReference type="Proteomes" id="UP000245942"/>
    </source>
</evidence>
<dbReference type="InterPro" id="IPR011706">
    <property type="entry name" value="Cu-oxidase_C"/>
</dbReference>
<dbReference type="InterPro" id="IPR001117">
    <property type="entry name" value="Cu-oxidase_2nd"/>
</dbReference>
<evidence type="ECO:0000259" key="12">
    <source>
        <dbReference type="Pfam" id="PF07731"/>
    </source>
</evidence>
<dbReference type="EC" id="1.10.3.2" evidence="4"/>
<keyword evidence="8" id="KW-0325">Glycoprotein</keyword>
<dbReference type="Proteomes" id="UP000245942">
    <property type="component" value="Unassembled WGS sequence"/>
</dbReference>
<sequence>MVELLSLVLAVLLGFGWATAAVPHAIRPYQTSTAPVIDYNVSPIPISSHKDYAQVYQGRSVKRAKLIVEDGEVTIAGVTTPAALVNGTMPGPTLRFTAGDVVIVNVTNLMQNRNTTMHWHGVSQRQTPRADGTLMSQWPIAPGKWFEYEMHLTTEDIGTRFYHSHVGSQANTVGGAFIVDEPAGNPYNWDEERILDVLDWWHKPDEEMTKGLLAENFKWIGSPNMTLVNGKGLTADLKGEPYYVDVDYEKKYFVRWIGGQGLQYYSIGFLNHTPSMIEVDATWIKEYKGDSVIELGPGNRIGQLLRTKSEDQVKKDGLSGCYGIRLESGWRKPPTNGWAVLRYPGGCPGGFTPPNANNSISLLREEQFGWITSELQPLRDYRVLRDDEVSHTYIVDAHQVKLPTMTPNATGKFRWKGAEDYTYVESFPKIPYMIQLYGGLRDRPSYERAMHPPAGIQKGYDSVSQTFVARSSSVIDVVILNNSSFVSNNTEVHVWHFHSSKFQHVASGEGDYSAEALRKAREEKGWKTPLPSDMITVWPGTGAGFYNKTIPQGTSGSWSLFRYEVRADQSGIWPLHCHMVPHLVMGMATIIAIDPERITPTLTFYDDPNYLLFGRNVKAPYTRMVERANARGKGEYEGRGKDAQDDGRQINGQGEEEPH</sequence>
<comment type="catalytic activity">
    <reaction evidence="1">
        <text>4 hydroquinone + O2 = 4 benzosemiquinone + 2 H2O</text>
        <dbReference type="Rhea" id="RHEA:11276"/>
        <dbReference type="ChEBI" id="CHEBI:15377"/>
        <dbReference type="ChEBI" id="CHEBI:15379"/>
        <dbReference type="ChEBI" id="CHEBI:17594"/>
        <dbReference type="ChEBI" id="CHEBI:17977"/>
        <dbReference type="EC" id="1.10.3.2"/>
    </reaction>
</comment>
<dbReference type="GO" id="GO:0005507">
    <property type="term" value="F:copper ion binding"/>
    <property type="evidence" value="ECO:0007669"/>
    <property type="project" value="InterPro"/>
</dbReference>
<dbReference type="AlphaFoldDB" id="A0A316U2S6"/>
<evidence type="ECO:0000256" key="2">
    <source>
        <dbReference type="ARBA" id="ARBA00001935"/>
    </source>
</evidence>
<feature type="chain" id="PRO_5016241638" description="laccase" evidence="10">
    <location>
        <begin position="21"/>
        <end position="659"/>
    </location>
</feature>
<dbReference type="Pfam" id="PF07732">
    <property type="entry name" value="Cu-oxidase_3"/>
    <property type="match status" value="1"/>
</dbReference>
<feature type="domain" description="Plastocyanin-like" evidence="13">
    <location>
        <begin position="68"/>
        <end position="182"/>
    </location>
</feature>
<feature type="compositionally biased region" description="Basic and acidic residues" evidence="9">
    <location>
        <begin position="629"/>
        <end position="648"/>
    </location>
</feature>
<dbReference type="InterPro" id="IPR045087">
    <property type="entry name" value="Cu-oxidase_fam"/>
</dbReference>
<keyword evidence="5" id="KW-0479">Metal-binding</keyword>
<dbReference type="InterPro" id="IPR033138">
    <property type="entry name" value="Cu_oxidase_CS"/>
</dbReference>
<evidence type="ECO:0000259" key="11">
    <source>
        <dbReference type="Pfam" id="PF00394"/>
    </source>
</evidence>
<dbReference type="RefSeq" id="XP_025346782.1">
    <property type="nucleotide sequence ID" value="XM_025494395.1"/>
</dbReference>
<comment type="cofactor">
    <cofactor evidence="2">
        <name>Cu cation</name>
        <dbReference type="ChEBI" id="CHEBI:23378"/>
    </cofactor>
</comment>
<dbReference type="Pfam" id="PF00394">
    <property type="entry name" value="Cu-oxidase"/>
    <property type="match status" value="1"/>
</dbReference>
<keyword evidence="7" id="KW-0186">Copper</keyword>
<dbReference type="PROSITE" id="PS00080">
    <property type="entry name" value="MULTICOPPER_OXIDASE2"/>
    <property type="match status" value="1"/>
</dbReference>
<gene>
    <name evidence="14" type="ORF">BCV69DRAFT_299936</name>
</gene>
<evidence type="ECO:0000256" key="5">
    <source>
        <dbReference type="ARBA" id="ARBA00022723"/>
    </source>
</evidence>
<accession>A0A316U2S6</accession>
<evidence type="ECO:0000256" key="6">
    <source>
        <dbReference type="ARBA" id="ARBA00023002"/>
    </source>
</evidence>
<evidence type="ECO:0000313" key="14">
    <source>
        <dbReference type="EMBL" id="PWN19622.1"/>
    </source>
</evidence>
<evidence type="ECO:0000256" key="3">
    <source>
        <dbReference type="ARBA" id="ARBA00010609"/>
    </source>
</evidence>
<dbReference type="Pfam" id="PF07731">
    <property type="entry name" value="Cu-oxidase_2"/>
    <property type="match status" value="1"/>
</dbReference>
<dbReference type="STRING" id="1684307.A0A316U2S6"/>
<evidence type="ECO:0000256" key="4">
    <source>
        <dbReference type="ARBA" id="ARBA00012297"/>
    </source>
</evidence>
<dbReference type="PANTHER" id="PTHR11709">
    <property type="entry name" value="MULTI-COPPER OXIDASE"/>
    <property type="match status" value="1"/>
</dbReference>
<reference evidence="14 15" key="1">
    <citation type="journal article" date="2018" name="Mol. Biol. Evol.">
        <title>Broad Genomic Sampling Reveals a Smut Pathogenic Ancestry of the Fungal Clade Ustilaginomycotina.</title>
        <authorList>
            <person name="Kijpornyongpan T."/>
            <person name="Mondo S.J."/>
            <person name="Barry K."/>
            <person name="Sandor L."/>
            <person name="Lee J."/>
            <person name="Lipzen A."/>
            <person name="Pangilinan J."/>
            <person name="LaButti K."/>
            <person name="Hainaut M."/>
            <person name="Henrissat B."/>
            <person name="Grigoriev I.V."/>
            <person name="Spatafora J.W."/>
            <person name="Aime M.C."/>
        </authorList>
    </citation>
    <scope>NUCLEOTIDE SEQUENCE [LARGE SCALE GENOMIC DNA]</scope>
    <source>
        <strain evidence="14 15">MCA 4718</strain>
    </source>
</reference>
<dbReference type="InterPro" id="IPR011707">
    <property type="entry name" value="Cu-oxidase-like_N"/>
</dbReference>
<dbReference type="OrthoDB" id="2121828at2759"/>
<keyword evidence="6" id="KW-0560">Oxidoreductase</keyword>
<keyword evidence="15" id="KW-1185">Reference proteome</keyword>
<name>A0A316U2S6_9BASI</name>
<dbReference type="InterPro" id="IPR008972">
    <property type="entry name" value="Cupredoxin"/>
</dbReference>
<evidence type="ECO:0000256" key="8">
    <source>
        <dbReference type="ARBA" id="ARBA00023180"/>
    </source>
</evidence>
<evidence type="ECO:0000256" key="9">
    <source>
        <dbReference type="SAM" id="MobiDB-lite"/>
    </source>
</evidence>
<evidence type="ECO:0000256" key="7">
    <source>
        <dbReference type="ARBA" id="ARBA00023008"/>
    </source>
</evidence>
<dbReference type="InterPro" id="IPR002355">
    <property type="entry name" value="Cu_oxidase_Cu_BS"/>
</dbReference>
<feature type="signal peptide" evidence="10">
    <location>
        <begin position="1"/>
        <end position="20"/>
    </location>
</feature>
<evidence type="ECO:0000256" key="1">
    <source>
        <dbReference type="ARBA" id="ARBA00000349"/>
    </source>
</evidence>
<evidence type="ECO:0000256" key="10">
    <source>
        <dbReference type="SAM" id="SignalP"/>
    </source>
</evidence>
<dbReference type="PANTHER" id="PTHR11709:SF394">
    <property type="entry name" value="FI03373P-RELATED"/>
    <property type="match status" value="1"/>
</dbReference>
<feature type="domain" description="Plastocyanin-like" evidence="12">
    <location>
        <begin position="459"/>
        <end position="595"/>
    </location>
</feature>
<dbReference type="SUPFAM" id="SSF49503">
    <property type="entry name" value="Cupredoxins"/>
    <property type="match status" value="3"/>
</dbReference>